<evidence type="ECO:0000256" key="1">
    <source>
        <dbReference type="SAM" id="MobiDB-lite"/>
    </source>
</evidence>
<accession>A0AAD4LZS9</accession>
<dbReference type="EMBL" id="WTXG01000054">
    <property type="protein sequence ID" value="KAI0295866.1"/>
    <property type="molecule type" value="Genomic_DNA"/>
</dbReference>
<evidence type="ECO:0000313" key="3">
    <source>
        <dbReference type="Proteomes" id="UP001203297"/>
    </source>
</evidence>
<feature type="region of interest" description="Disordered" evidence="1">
    <location>
        <begin position="141"/>
        <end position="166"/>
    </location>
</feature>
<protein>
    <submittedName>
        <fullName evidence="2">Uncharacterized protein</fullName>
    </submittedName>
</protein>
<gene>
    <name evidence="2" type="ORF">B0F90DRAFT_1136891</name>
</gene>
<proteinExistence type="predicted"/>
<name>A0AAD4LZS9_9AGAM</name>
<evidence type="ECO:0000313" key="2">
    <source>
        <dbReference type="EMBL" id="KAI0295866.1"/>
    </source>
</evidence>
<reference evidence="2" key="1">
    <citation type="journal article" date="2022" name="New Phytol.">
        <title>Evolutionary transition to the ectomycorrhizal habit in the genomes of a hyperdiverse lineage of mushroom-forming fungi.</title>
        <authorList>
            <person name="Looney B."/>
            <person name="Miyauchi S."/>
            <person name="Morin E."/>
            <person name="Drula E."/>
            <person name="Courty P.E."/>
            <person name="Kohler A."/>
            <person name="Kuo A."/>
            <person name="LaButti K."/>
            <person name="Pangilinan J."/>
            <person name="Lipzen A."/>
            <person name="Riley R."/>
            <person name="Andreopoulos W."/>
            <person name="He G."/>
            <person name="Johnson J."/>
            <person name="Nolan M."/>
            <person name="Tritt A."/>
            <person name="Barry K.W."/>
            <person name="Grigoriev I.V."/>
            <person name="Nagy L.G."/>
            <person name="Hibbett D."/>
            <person name="Henrissat B."/>
            <person name="Matheny P.B."/>
            <person name="Labbe J."/>
            <person name="Martin F.M."/>
        </authorList>
    </citation>
    <scope>NUCLEOTIDE SEQUENCE</scope>
    <source>
        <strain evidence="2">BPL690</strain>
    </source>
</reference>
<comment type="caution">
    <text evidence="2">The sequence shown here is derived from an EMBL/GenBank/DDBJ whole genome shotgun (WGS) entry which is preliminary data.</text>
</comment>
<dbReference type="AlphaFoldDB" id="A0AAD4LZS9"/>
<dbReference type="Proteomes" id="UP001203297">
    <property type="component" value="Unassembled WGS sequence"/>
</dbReference>
<sequence>MIYTTRTPLPLHHEEFILGKRSRTIRVDFVLGQIKFQRRRDRFHGMFMSASWPLHGAVCRAIIYYRQEDSRCSRRHCPGGRWTCSGLPVQVRKSVACTRHPGGSPGYCRSFQCFCNCIHSSNNERTIVPIEEEEEAVQSNKEKGTGLWQGQSGQRKVENRPCYGEM</sequence>
<keyword evidence="3" id="KW-1185">Reference proteome</keyword>
<organism evidence="2 3">
    <name type="scientific">Multifurca ochricompacta</name>
    <dbReference type="NCBI Taxonomy" id="376703"/>
    <lineage>
        <taxon>Eukaryota</taxon>
        <taxon>Fungi</taxon>
        <taxon>Dikarya</taxon>
        <taxon>Basidiomycota</taxon>
        <taxon>Agaricomycotina</taxon>
        <taxon>Agaricomycetes</taxon>
        <taxon>Russulales</taxon>
        <taxon>Russulaceae</taxon>
        <taxon>Multifurca</taxon>
    </lineage>
</organism>